<gene>
    <name evidence="3" type="ORF">QBC47DRAFT_401008</name>
</gene>
<keyword evidence="4" id="KW-1185">Reference proteome</keyword>
<dbReference type="GO" id="GO:0016788">
    <property type="term" value="F:hydrolase activity, acting on ester bonds"/>
    <property type="evidence" value="ECO:0007669"/>
    <property type="project" value="InterPro"/>
</dbReference>
<evidence type="ECO:0000313" key="4">
    <source>
        <dbReference type="Proteomes" id="UP001239445"/>
    </source>
</evidence>
<feature type="signal peptide" evidence="1">
    <location>
        <begin position="1"/>
        <end position="19"/>
    </location>
</feature>
<comment type="caution">
    <text evidence="3">The sequence shown here is derived from an EMBL/GenBank/DDBJ whole genome shotgun (WGS) entry which is preliminary data.</text>
</comment>
<protein>
    <submittedName>
        <fullName evidence="3">Lipase 1</fullName>
    </submittedName>
</protein>
<accession>A0AAJ0BFD9</accession>
<organism evidence="3 4">
    <name type="scientific">Echria macrotheca</name>
    <dbReference type="NCBI Taxonomy" id="438768"/>
    <lineage>
        <taxon>Eukaryota</taxon>
        <taxon>Fungi</taxon>
        <taxon>Dikarya</taxon>
        <taxon>Ascomycota</taxon>
        <taxon>Pezizomycotina</taxon>
        <taxon>Sordariomycetes</taxon>
        <taxon>Sordariomycetidae</taxon>
        <taxon>Sordariales</taxon>
        <taxon>Schizotheciaceae</taxon>
        <taxon>Echria</taxon>
    </lineage>
</organism>
<dbReference type="EMBL" id="MU839832">
    <property type="protein sequence ID" value="KAK1756108.1"/>
    <property type="molecule type" value="Genomic_DNA"/>
</dbReference>
<keyword evidence="1" id="KW-0732">Signal</keyword>
<evidence type="ECO:0000256" key="1">
    <source>
        <dbReference type="SAM" id="SignalP"/>
    </source>
</evidence>
<dbReference type="Proteomes" id="UP001239445">
    <property type="component" value="Unassembled WGS sequence"/>
</dbReference>
<dbReference type="Pfam" id="PF13472">
    <property type="entry name" value="Lipase_GDSL_2"/>
    <property type="match status" value="1"/>
</dbReference>
<feature type="chain" id="PRO_5042571626" evidence="1">
    <location>
        <begin position="20"/>
        <end position="422"/>
    </location>
</feature>
<dbReference type="PANTHER" id="PTHR37981">
    <property type="entry name" value="LIPASE 2"/>
    <property type="match status" value="1"/>
</dbReference>
<dbReference type="InterPro" id="IPR013830">
    <property type="entry name" value="SGNH_hydro"/>
</dbReference>
<name>A0AAJ0BFD9_9PEZI</name>
<dbReference type="CDD" id="cd01823">
    <property type="entry name" value="SEST_like"/>
    <property type="match status" value="1"/>
</dbReference>
<dbReference type="InterPro" id="IPR036514">
    <property type="entry name" value="SGNH_hydro_sf"/>
</dbReference>
<dbReference type="GO" id="GO:0006629">
    <property type="term" value="P:lipid metabolic process"/>
    <property type="evidence" value="ECO:0007669"/>
    <property type="project" value="TreeGrafter"/>
</dbReference>
<dbReference type="SUPFAM" id="SSF52266">
    <property type="entry name" value="SGNH hydrolase"/>
    <property type="match status" value="1"/>
</dbReference>
<dbReference type="Gene3D" id="3.40.50.1110">
    <property type="entry name" value="SGNH hydrolase"/>
    <property type="match status" value="1"/>
</dbReference>
<evidence type="ECO:0000313" key="3">
    <source>
        <dbReference type="EMBL" id="KAK1756108.1"/>
    </source>
</evidence>
<dbReference type="PANTHER" id="PTHR37981:SF1">
    <property type="entry name" value="SGNH HYDROLASE-TYPE ESTERASE DOMAIN-CONTAINING PROTEIN"/>
    <property type="match status" value="1"/>
</dbReference>
<proteinExistence type="predicted"/>
<dbReference type="AlphaFoldDB" id="A0AAJ0BFD9"/>
<evidence type="ECO:0000259" key="2">
    <source>
        <dbReference type="Pfam" id="PF13472"/>
    </source>
</evidence>
<sequence length="422" mass="47143">MKRLTFLVFLLPAAARLWGARPETQHVLGGPNSVPVRPKTKTFASLGDSYSAGIGTFVPDKEDDCRRGEGAYPFLLAEDLLRPGTNSSPPDFQWLSCTGSTTTDLLSSPTTNKSQIDLLNTSSPLRFATLSIGGNDLGFFDVMNACVFRFYSFYSGTCAAALASSEAAISSPEFDIRLSLVLHEILDKIRWEVRPDFFVVVTGYARFFDAETKECDAVSLGVWWGGGVGGTGPKLTREVRRAMNSLVVRVNRKIKGAVEGVNKRFLGERQKVLFVDFDEEFEGHRFCERDVQEPDYERGDTWFFLPGGGDNGRNGTVGKGNETTTTPLMLLEEGSPLTEPERCLRRAEERGDWGERALCYMATARHRDPSLRLRDGMLGLESMWYVPTYYGKTFHPRSLGHEAIRDKIYQVWRENGIDIGPR</sequence>
<dbReference type="InterPro" id="IPR037460">
    <property type="entry name" value="SEST-like"/>
</dbReference>
<reference evidence="3" key="1">
    <citation type="submission" date="2023-06" db="EMBL/GenBank/DDBJ databases">
        <title>Genome-scale phylogeny and comparative genomics of the fungal order Sordariales.</title>
        <authorList>
            <consortium name="Lawrence Berkeley National Laboratory"/>
            <person name="Hensen N."/>
            <person name="Bonometti L."/>
            <person name="Westerberg I."/>
            <person name="Brannstrom I.O."/>
            <person name="Guillou S."/>
            <person name="Cros-Aarteil S."/>
            <person name="Calhoun S."/>
            <person name="Haridas S."/>
            <person name="Kuo A."/>
            <person name="Mondo S."/>
            <person name="Pangilinan J."/>
            <person name="Riley R."/>
            <person name="Labutti K."/>
            <person name="Andreopoulos B."/>
            <person name="Lipzen A."/>
            <person name="Chen C."/>
            <person name="Yanf M."/>
            <person name="Daum C."/>
            <person name="Ng V."/>
            <person name="Clum A."/>
            <person name="Steindorff A."/>
            <person name="Ohm R."/>
            <person name="Martin F."/>
            <person name="Silar P."/>
            <person name="Natvig D."/>
            <person name="Lalanne C."/>
            <person name="Gautier V."/>
            <person name="Ament-Velasquez S.L."/>
            <person name="Kruys A."/>
            <person name="Hutchinson M.I."/>
            <person name="Powell A.J."/>
            <person name="Barry K."/>
            <person name="Miller A.N."/>
            <person name="Grigoriev I.V."/>
            <person name="Debuchy R."/>
            <person name="Gladieux P."/>
            <person name="Thoren M.H."/>
            <person name="Johannesson H."/>
        </authorList>
    </citation>
    <scope>NUCLEOTIDE SEQUENCE</scope>
    <source>
        <strain evidence="3">PSN4</strain>
    </source>
</reference>
<feature type="domain" description="SGNH hydrolase-type esterase" evidence="2">
    <location>
        <begin position="46"/>
        <end position="255"/>
    </location>
</feature>